<dbReference type="eggNOG" id="COG1316">
    <property type="taxonomic scope" value="Bacteria"/>
</dbReference>
<accession>L1QNE2</accession>
<reference evidence="4 5" key="1">
    <citation type="submission" date="2012-05" db="EMBL/GenBank/DDBJ databases">
        <authorList>
            <person name="Weinstock G."/>
            <person name="Sodergren E."/>
            <person name="Lobos E.A."/>
            <person name="Fulton L."/>
            <person name="Fulton R."/>
            <person name="Courtney L."/>
            <person name="Fronick C."/>
            <person name="O'Laughlin M."/>
            <person name="Godfrey J."/>
            <person name="Wilson R.M."/>
            <person name="Miner T."/>
            <person name="Farmer C."/>
            <person name="Delehaunty K."/>
            <person name="Cordes M."/>
            <person name="Minx P."/>
            <person name="Tomlinson C."/>
            <person name="Chen J."/>
            <person name="Wollam A."/>
            <person name="Pepin K.H."/>
            <person name="Bhonagiri V."/>
            <person name="Zhang X."/>
            <person name="Suruliraj S."/>
            <person name="Warren W."/>
            <person name="Mitreva M."/>
            <person name="Mardis E.R."/>
            <person name="Wilson R.K."/>
        </authorList>
    </citation>
    <scope>NUCLEOTIDE SEQUENCE [LARGE SCALE GENOMIC DNA]</scope>
    <source>
        <strain evidence="4 5">DSM 1785</strain>
    </source>
</reference>
<name>L1QNE2_9CLOT</name>
<gene>
    <name evidence="4" type="ORF">HMPREF0216_00205</name>
</gene>
<keyword evidence="2" id="KW-0472">Membrane</keyword>
<keyword evidence="5" id="KW-1185">Reference proteome</keyword>
<feature type="transmembrane region" description="Helical" evidence="2">
    <location>
        <begin position="21"/>
        <end position="49"/>
    </location>
</feature>
<dbReference type="NCBIfam" id="TIGR00350">
    <property type="entry name" value="lytR_cpsA_psr"/>
    <property type="match status" value="1"/>
</dbReference>
<dbReference type="InterPro" id="IPR004474">
    <property type="entry name" value="LytR_CpsA_psr"/>
</dbReference>
<comment type="similarity">
    <text evidence="1">Belongs to the LytR/CpsA/Psr (LCP) family.</text>
</comment>
<dbReference type="AlphaFoldDB" id="L1QNE2"/>
<dbReference type="PANTHER" id="PTHR33392">
    <property type="entry name" value="POLYISOPRENYL-TEICHOIC ACID--PEPTIDOGLYCAN TEICHOIC ACID TRANSFERASE TAGU"/>
    <property type="match status" value="1"/>
</dbReference>
<evidence type="ECO:0000313" key="5">
    <source>
        <dbReference type="Proteomes" id="UP000010420"/>
    </source>
</evidence>
<keyword evidence="2" id="KW-1133">Transmembrane helix</keyword>
<dbReference type="PANTHER" id="PTHR33392:SF6">
    <property type="entry name" value="POLYISOPRENYL-TEICHOIC ACID--PEPTIDOGLYCAN TEICHOIC ACID TRANSFERASE TAGU"/>
    <property type="match status" value="1"/>
</dbReference>
<dbReference type="Gene3D" id="3.40.630.190">
    <property type="entry name" value="LCP protein"/>
    <property type="match status" value="1"/>
</dbReference>
<evidence type="ECO:0000259" key="3">
    <source>
        <dbReference type="Pfam" id="PF03816"/>
    </source>
</evidence>
<protein>
    <submittedName>
        <fullName evidence="4">Cell envelope-like function transcriptional attenuator common domain protein</fullName>
    </submittedName>
</protein>
<sequence length="323" mass="36225">MGMNEEITKKRKRKRKRKNKNLWLKITLGFVSTLIILILIGVFSIYSLLNKVDNVKLDNTDLSINTEEIKESYDDDKIKDIKNIALFGIDSEDGITGRSDSIMIATIDSTHKKLKLTSIMRDSYVNIEGYGMDKINHAYAYGGPELAIKTINSNFGLNIEDFVAVNFSSLPVIIDLLGGVDITITEEEVPHIPGINSSGTYTLNGDQALSYSRIRYATGGDYVRTERQRTVLNRLFNKLATQSVTSYPGILSTVLPYVQTNMTSNDMLAIASKATSIIQNGLIQDRFPRDGYGEGITIDGVYYLSYDLETAKKQMMDYIFDDK</sequence>
<feature type="domain" description="Cell envelope-related transcriptional attenuator" evidence="3">
    <location>
        <begin position="98"/>
        <end position="240"/>
    </location>
</feature>
<dbReference type="PATRIC" id="fig|545697.3.peg.202"/>
<dbReference type="EMBL" id="AMEZ01000007">
    <property type="protein sequence ID" value="EKY29498.1"/>
    <property type="molecule type" value="Genomic_DNA"/>
</dbReference>
<keyword evidence="2" id="KW-0812">Transmembrane</keyword>
<dbReference type="InterPro" id="IPR050922">
    <property type="entry name" value="LytR/CpsA/Psr_CW_biosynth"/>
</dbReference>
<comment type="caution">
    <text evidence="4">The sequence shown here is derived from an EMBL/GenBank/DDBJ whole genome shotgun (WGS) entry which is preliminary data.</text>
</comment>
<evidence type="ECO:0000256" key="2">
    <source>
        <dbReference type="SAM" id="Phobius"/>
    </source>
</evidence>
<evidence type="ECO:0000256" key="1">
    <source>
        <dbReference type="ARBA" id="ARBA00006068"/>
    </source>
</evidence>
<proteinExistence type="inferred from homology"/>
<dbReference type="Proteomes" id="UP000010420">
    <property type="component" value="Unassembled WGS sequence"/>
</dbReference>
<dbReference type="Pfam" id="PF03816">
    <property type="entry name" value="LytR_cpsA_psr"/>
    <property type="match status" value="1"/>
</dbReference>
<organism evidence="4 5">
    <name type="scientific">Clostridium celatum DSM 1785</name>
    <dbReference type="NCBI Taxonomy" id="545697"/>
    <lineage>
        <taxon>Bacteria</taxon>
        <taxon>Bacillati</taxon>
        <taxon>Bacillota</taxon>
        <taxon>Clostridia</taxon>
        <taxon>Eubacteriales</taxon>
        <taxon>Clostridiaceae</taxon>
        <taxon>Clostridium</taxon>
    </lineage>
</organism>
<evidence type="ECO:0000313" key="4">
    <source>
        <dbReference type="EMBL" id="EKY29498.1"/>
    </source>
</evidence>
<dbReference type="HOGENOM" id="CLU_016455_1_3_9"/>
<dbReference type="STRING" id="545697.HMPREF0216_00205"/>